<feature type="region of interest" description="Disordered" evidence="1">
    <location>
        <begin position="1"/>
        <end position="222"/>
    </location>
</feature>
<proteinExistence type="predicted"/>
<dbReference type="Pfam" id="PF18360">
    <property type="entry name" value="hnRNP_Q_AcD"/>
    <property type="match status" value="4"/>
</dbReference>
<feature type="compositionally biased region" description="Low complexity" evidence="1">
    <location>
        <begin position="170"/>
        <end position="182"/>
    </location>
</feature>
<feature type="domain" description="Heterogeneous nuclear ribonucleoprotein Q acidic" evidence="2">
    <location>
        <begin position="371"/>
        <end position="438"/>
    </location>
</feature>
<keyword evidence="4" id="KW-1185">Reference proteome</keyword>
<evidence type="ECO:0000313" key="4">
    <source>
        <dbReference type="Proteomes" id="UP000218209"/>
    </source>
</evidence>
<dbReference type="InterPro" id="IPR041337">
    <property type="entry name" value="hnRNP_Q_AcD"/>
</dbReference>
<dbReference type="CDD" id="cd21039">
    <property type="entry name" value="NURR"/>
    <property type="match status" value="4"/>
</dbReference>
<evidence type="ECO:0000256" key="1">
    <source>
        <dbReference type="SAM" id="MobiDB-lite"/>
    </source>
</evidence>
<sequence>MAPSSPPAAPPATAAAPPDPADDAAAAAADATNAADAADAAAADDPMMAPTSARPDSPAQQVGGSDGGGGDAGRAPEQHTGGGADDAPAQPTEDAGEQAPAQPSGGADATDTAPVQTSGGNGDGVDTAPARSDAADDAVARSVPEQPEPAAAEKEAADTAADGDGGGGTPKAAATARSRSASPAPPAAKRLKADPDVLSPPVPSTGDDAADAPASAKTERYPVVMNEPEGADAASSAAAGADAAAPESLSVDAAGSASAAAGGADDAMPLPRLSADAEAGLSEIFETGACSASDVNGRVREYLASLPDATARAAIADLATRDFSSVRNRPAFVMSCVKKAAAVANPSVAPGGPGGGVGGAPASVPPSALAHLPGPVGEGLQRVFATGVCHPSQFDDRAMDILVELPTHAAVRALSEFAAVPPSRVRNPSAFWMGLARKHKSAIAAASLGGQGTPQGGMPNMGYGPPPMAQPYGAPQGYGQPMHHQPPPSYDYHQVHQQPAYGGYEYGGQYGHGGYGPPPMVSGGGGYYDSRPPPVSAGMGGVAPAYGAQGGGSRVAARVDALVAARVVRPGDVDARAIEALGRLREQDALAALDELAAAEPSRVRNPSAYVMGLARKYASASAAAYPGADGGGDGGGPAGGGVGNVASGGHVPAPVGGGGPAAAGGGLWSTMDGRVRGKYESLVASGVLPSIAFDSRAVAALAALSPGDGIASLDELAASDPTRVRNLSAYYMGVARKFARMPEGR</sequence>
<reference evidence="3 4" key="1">
    <citation type="submission" date="2017-03" db="EMBL/GenBank/DDBJ databases">
        <title>WGS assembly of Porphyra umbilicalis.</title>
        <authorList>
            <person name="Brawley S.H."/>
            <person name="Blouin N.A."/>
            <person name="Ficko-Blean E."/>
            <person name="Wheeler G.L."/>
            <person name="Lohr M."/>
            <person name="Goodson H.V."/>
            <person name="Jenkins J.W."/>
            <person name="Blaby-Haas C.E."/>
            <person name="Helliwell K.E."/>
            <person name="Chan C."/>
            <person name="Marriage T."/>
            <person name="Bhattacharya D."/>
            <person name="Klein A.S."/>
            <person name="Badis Y."/>
            <person name="Brodie J."/>
            <person name="Cao Y."/>
            <person name="Collen J."/>
            <person name="Dittami S.M."/>
            <person name="Gachon C.M."/>
            <person name="Green B.R."/>
            <person name="Karpowicz S."/>
            <person name="Kim J.W."/>
            <person name="Kudahl U."/>
            <person name="Lin S."/>
            <person name="Michel G."/>
            <person name="Mittag M."/>
            <person name="Olson B.J."/>
            <person name="Pangilinan J."/>
            <person name="Peng Y."/>
            <person name="Qiu H."/>
            <person name="Shu S."/>
            <person name="Singer J.T."/>
            <person name="Smith A.G."/>
            <person name="Sprecher B.N."/>
            <person name="Wagner V."/>
            <person name="Wang W."/>
            <person name="Wang Z.-Y."/>
            <person name="Yan J."/>
            <person name="Yarish C."/>
            <person name="Zoeuner-Riek S."/>
            <person name="Zhuang Y."/>
            <person name="Zou Y."/>
            <person name="Lindquist E.A."/>
            <person name="Grimwood J."/>
            <person name="Barry K."/>
            <person name="Rokhsar D.S."/>
            <person name="Schmutz J."/>
            <person name="Stiller J.W."/>
            <person name="Grossman A.R."/>
            <person name="Prochnik S.E."/>
        </authorList>
    </citation>
    <scope>NUCLEOTIDE SEQUENCE [LARGE SCALE GENOMIC DNA]</scope>
    <source>
        <strain evidence="3">4086291</strain>
    </source>
</reference>
<evidence type="ECO:0000313" key="3">
    <source>
        <dbReference type="EMBL" id="OSX80645.1"/>
    </source>
</evidence>
<protein>
    <recommendedName>
        <fullName evidence="2">Heterogeneous nuclear ribonucleoprotein Q acidic domain-containing protein</fullName>
    </recommendedName>
</protein>
<dbReference type="AlphaFoldDB" id="A0A1X6PIJ9"/>
<feature type="compositionally biased region" description="Pro residues" evidence="1">
    <location>
        <begin position="1"/>
        <end position="10"/>
    </location>
</feature>
<dbReference type="OrthoDB" id="6027at2759"/>
<feature type="domain" description="Heterogeneous nuclear ribonucleoprotein Q acidic" evidence="2">
    <location>
        <begin position="553"/>
        <end position="618"/>
    </location>
</feature>
<feature type="domain" description="Heterogeneous nuclear ribonucleoprotein Q acidic" evidence="2">
    <location>
        <begin position="672"/>
        <end position="739"/>
    </location>
</feature>
<accession>A0A1X6PIJ9</accession>
<organism evidence="3 4">
    <name type="scientific">Porphyra umbilicalis</name>
    <name type="common">Purple laver</name>
    <name type="synonym">Red alga</name>
    <dbReference type="NCBI Taxonomy" id="2786"/>
    <lineage>
        <taxon>Eukaryota</taxon>
        <taxon>Rhodophyta</taxon>
        <taxon>Bangiophyceae</taxon>
        <taxon>Bangiales</taxon>
        <taxon>Bangiaceae</taxon>
        <taxon>Porphyra</taxon>
    </lineage>
</organism>
<gene>
    <name evidence="3" type="ORF">BU14_0047s0010</name>
</gene>
<feature type="compositionally biased region" description="Low complexity" evidence="1">
    <location>
        <begin position="23"/>
        <end position="53"/>
    </location>
</feature>
<dbReference type="Proteomes" id="UP000218209">
    <property type="component" value="Unassembled WGS sequence"/>
</dbReference>
<feature type="domain" description="Heterogeneous nuclear ribonucleoprotein Q acidic" evidence="2">
    <location>
        <begin position="274"/>
        <end position="339"/>
    </location>
</feature>
<name>A0A1X6PIJ9_PORUM</name>
<evidence type="ECO:0000259" key="2">
    <source>
        <dbReference type="Pfam" id="PF18360"/>
    </source>
</evidence>
<feature type="compositionally biased region" description="Low complexity" evidence="1">
    <location>
        <begin position="140"/>
        <end position="150"/>
    </location>
</feature>
<dbReference type="EMBL" id="KV918770">
    <property type="protein sequence ID" value="OSX80645.1"/>
    <property type="molecule type" value="Genomic_DNA"/>
</dbReference>